<reference evidence="7 8" key="1">
    <citation type="journal article" date="2015" name="Genome Announc.">
        <title>Expanding the biotechnology potential of lactobacilli through comparative genomics of 213 strains and associated genera.</title>
        <authorList>
            <person name="Sun Z."/>
            <person name="Harris H.M."/>
            <person name="McCann A."/>
            <person name="Guo C."/>
            <person name="Argimon S."/>
            <person name="Zhang W."/>
            <person name="Yang X."/>
            <person name="Jeffery I.B."/>
            <person name="Cooney J.C."/>
            <person name="Kagawa T.F."/>
            <person name="Liu W."/>
            <person name="Song Y."/>
            <person name="Salvetti E."/>
            <person name="Wrobel A."/>
            <person name="Rasinkangas P."/>
            <person name="Parkhill J."/>
            <person name="Rea M.C."/>
            <person name="O'Sullivan O."/>
            <person name="Ritari J."/>
            <person name="Douillard F.P."/>
            <person name="Paul Ross R."/>
            <person name="Yang R."/>
            <person name="Briner A.E."/>
            <person name="Felis G.E."/>
            <person name="de Vos W.M."/>
            <person name="Barrangou R."/>
            <person name="Klaenhammer T.R."/>
            <person name="Caufield P.W."/>
            <person name="Cui Y."/>
            <person name="Zhang H."/>
            <person name="O'Toole P.W."/>
        </authorList>
    </citation>
    <scope>NUCLEOTIDE SEQUENCE [LARGE SCALE GENOMIC DNA]</scope>
    <source>
        <strain evidence="7 8">DSM 18382</strain>
    </source>
</reference>
<dbReference type="EC" id="4.1.1.52" evidence="5"/>
<dbReference type="GO" id="GO:0047596">
    <property type="term" value="F:6-methylsalicylate decarboxylase activity"/>
    <property type="evidence" value="ECO:0007669"/>
    <property type="project" value="UniProtKB-EC"/>
</dbReference>
<gene>
    <name evidence="7" type="ORF">FD41_GL001266</name>
</gene>
<protein>
    <recommendedName>
        <fullName evidence="5">6-methylsalicylate decarboxylase</fullName>
        <ecNumber evidence="5">4.1.1.52</ecNumber>
    </recommendedName>
</protein>
<evidence type="ECO:0000256" key="4">
    <source>
        <dbReference type="ARBA" id="ARBA00036832"/>
    </source>
</evidence>
<accession>A0A0R1VG78</accession>
<keyword evidence="7" id="KW-0378">Hydrolase</keyword>
<dbReference type="InterPro" id="IPR006680">
    <property type="entry name" value="Amidohydro-rel"/>
</dbReference>
<dbReference type="GO" id="GO:0019748">
    <property type="term" value="P:secondary metabolic process"/>
    <property type="evidence" value="ECO:0007669"/>
    <property type="project" value="TreeGrafter"/>
</dbReference>
<dbReference type="GO" id="GO:0046872">
    <property type="term" value="F:metal ion binding"/>
    <property type="evidence" value="ECO:0007669"/>
    <property type="project" value="UniProtKB-KW"/>
</dbReference>
<feature type="domain" description="Amidohydrolase-related" evidence="6">
    <location>
        <begin position="19"/>
        <end position="291"/>
    </location>
</feature>
<comment type="catalytic activity">
    <reaction evidence="4">
        <text>6-methylsalicylate + H(+) = 3-methylphenol + CO2</text>
        <dbReference type="Rhea" id="RHEA:23112"/>
        <dbReference type="ChEBI" id="CHEBI:15378"/>
        <dbReference type="ChEBI" id="CHEBI:16526"/>
        <dbReference type="ChEBI" id="CHEBI:17231"/>
        <dbReference type="ChEBI" id="CHEBI:36658"/>
        <dbReference type="EC" id="4.1.1.52"/>
    </reaction>
    <physiologicalReaction direction="left-to-right" evidence="4">
        <dbReference type="Rhea" id="RHEA:23113"/>
    </physiologicalReaction>
</comment>
<organism evidence="7 8">
    <name type="scientific">Lentilactobacillus farraginis DSM 18382 = JCM 14108</name>
    <dbReference type="NCBI Taxonomy" id="1423743"/>
    <lineage>
        <taxon>Bacteria</taxon>
        <taxon>Bacillati</taxon>
        <taxon>Bacillota</taxon>
        <taxon>Bacilli</taxon>
        <taxon>Lactobacillales</taxon>
        <taxon>Lactobacillaceae</taxon>
        <taxon>Lentilactobacillus</taxon>
    </lineage>
</organism>
<dbReference type="PATRIC" id="fig|1423743.5.peg.1315"/>
<dbReference type="AlphaFoldDB" id="A0A0R1VG78"/>
<evidence type="ECO:0000256" key="5">
    <source>
        <dbReference type="ARBA" id="ARBA00038889"/>
    </source>
</evidence>
<dbReference type="GO" id="GO:0005829">
    <property type="term" value="C:cytosol"/>
    <property type="evidence" value="ECO:0007669"/>
    <property type="project" value="TreeGrafter"/>
</dbReference>
<evidence type="ECO:0000313" key="7">
    <source>
        <dbReference type="EMBL" id="KRM02067.1"/>
    </source>
</evidence>
<dbReference type="PANTHER" id="PTHR21240:SF29">
    <property type="entry name" value="AMIDOHYDROLASE-RELATED DOMAIN-CONTAINING PROTEIN"/>
    <property type="match status" value="1"/>
</dbReference>
<keyword evidence="8" id="KW-1185">Reference proteome</keyword>
<dbReference type="EMBL" id="AZFY01000145">
    <property type="protein sequence ID" value="KRM02067.1"/>
    <property type="molecule type" value="Genomic_DNA"/>
</dbReference>
<dbReference type="Proteomes" id="UP000051966">
    <property type="component" value="Unassembled WGS sequence"/>
</dbReference>
<evidence type="ECO:0000256" key="2">
    <source>
        <dbReference type="ARBA" id="ARBA00022833"/>
    </source>
</evidence>
<dbReference type="InterPro" id="IPR032466">
    <property type="entry name" value="Metal_Hydrolase"/>
</dbReference>
<dbReference type="Gene3D" id="3.20.20.140">
    <property type="entry name" value="Metal-dependent hydrolases"/>
    <property type="match status" value="1"/>
</dbReference>
<sequence length="294" mass="32959">MAALKQHIAGNPDGWPTPEWQVDDTLGFMKQNGIGYSVLSLSSPHINFNDKAETLRLAEEANQLGGDLTTKYPDQLGYFATLPFPYEAESVDAIKKAFDQYHALGVTVPTNSRGVYFGSPSLDKVYQELNDRHAIVTMHPNEPSSLPQNVNFDLPIPLMGFFMDTTMTFMNLLKYRFFERFPDIKLIVPHAGAFMGILTDRVAEYVKSAYDADIYAVMKHVYFDTAGAVLPRQLPTLLTLADENHILYGSDIPYTALESSAKLQQKIADTDALTDLQKQKIFHDNATQLLEISR</sequence>
<keyword evidence="1" id="KW-0479">Metal-binding</keyword>
<dbReference type="Pfam" id="PF04909">
    <property type="entry name" value="Amidohydro_2"/>
    <property type="match status" value="1"/>
</dbReference>
<evidence type="ECO:0000256" key="1">
    <source>
        <dbReference type="ARBA" id="ARBA00022723"/>
    </source>
</evidence>
<evidence type="ECO:0000259" key="6">
    <source>
        <dbReference type="Pfam" id="PF04909"/>
    </source>
</evidence>
<dbReference type="InterPro" id="IPR032465">
    <property type="entry name" value="ACMSD"/>
</dbReference>
<keyword evidence="2" id="KW-0862">Zinc</keyword>
<keyword evidence="3" id="KW-0456">Lyase</keyword>
<proteinExistence type="predicted"/>
<dbReference type="PANTHER" id="PTHR21240">
    <property type="entry name" value="2-AMINO-3-CARBOXYLMUCONATE-6-SEMIALDEHYDE DECARBOXYLASE"/>
    <property type="match status" value="1"/>
</dbReference>
<comment type="caution">
    <text evidence="7">The sequence shown here is derived from an EMBL/GenBank/DDBJ whole genome shotgun (WGS) entry which is preliminary data.</text>
</comment>
<dbReference type="SUPFAM" id="SSF51556">
    <property type="entry name" value="Metallo-dependent hydrolases"/>
    <property type="match status" value="1"/>
</dbReference>
<name>A0A0R1VG78_9LACO</name>
<evidence type="ECO:0000256" key="3">
    <source>
        <dbReference type="ARBA" id="ARBA00023239"/>
    </source>
</evidence>
<dbReference type="GO" id="GO:0016787">
    <property type="term" value="F:hydrolase activity"/>
    <property type="evidence" value="ECO:0007669"/>
    <property type="project" value="UniProtKB-KW"/>
</dbReference>
<evidence type="ECO:0000313" key="8">
    <source>
        <dbReference type="Proteomes" id="UP000051966"/>
    </source>
</evidence>